<dbReference type="PANTHER" id="PTHR40026:SF1">
    <property type="entry name" value="PROTEIN VEG"/>
    <property type="match status" value="1"/>
</dbReference>
<dbReference type="Pfam" id="PF06257">
    <property type="entry name" value="VEG"/>
    <property type="match status" value="1"/>
</dbReference>
<dbReference type="Proteomes" id="UP000310506">
    <property type="component" value="Unassembled WGS sequence"/>
</dbReference>
<dbReference type="GO" id="GO:0006355">
    <property type="term" value="P:regulation of DNA-templated transcription"/>
    <property type="evidence" value="ECO:0007669"/>
    <property type="project" value="InterPro"/>
</dbReference>
<gene>
    <name evidence="1" type="ORF">ESZ54_07935</name>
</gene>
<protein>
    <recommendedName>
        <fullName evidence="3">Veg protein</fullName>
    </recommendedName>
</protein>
<accession>A0A4S3B5X0</accession>
<sequence>MNHNIASIKEDLKGRIGSRLTLTSQVGRKRQSEHNGVLAEMYPAVFVVDLDQGDHAVERVSYSYADVLTHSIELEFLDGETQLFG</sequence>
<organism evidence="1 2">
    <name type="scientific">Vagococcus silagei</name>
    <dbReference type="NCBI Taxonomy" id="2508885"/>
    <lineage>
        <taxon>Bacteria</taxon>
        <taxon>Bacillati</taxon>
        <taxon>Bacillota</taxon>
        <taxon>Bacilli</taxon>
        <taxon>Lactobacillales</taxon>
        <taxon>Enterococcaceae</taxon>
        <taxon>Vagococcus</taxon>
    </lineage>
</organism>
<dbReference type="PANTHER" id="PTHR40026">
    <property type="entry name" value="PROTEIN VEG"/>
    <property type="match status" value="1"/>
</dbReference>
<evidence type="ECO:0000313" key="1">
    <source>
        <dbReference type="EMBL" id="THB60886.1"/>
    </source>
</evidence>
<comment type="caution">
    <text evidence="1">The sequence shown here is derived from an EMBL/GenBank/DDBJ whole genome shotgun (WGS) entry which is preliminary data.</text>
</comment>
<keyword evidence="2" id="KW-1185">Reference proteome</keyword>
<evidence type="ECO:0000313" key="2">
    <source>
        <dbReference type="Proteomes" id="UP000310506"/>
    </source>
</evidence>
<dbReference type="AlphaFoldDB" id="A0A4S3B5X0"/>
<dbReference type="EMBL" id="SDGV01000017">
    <property type="protein sequence ID" value="THB60886.1"/>
    <property type="molecule type" value="Genomic_DNA"/>
</dbReference>
<reference evidence="1 2" key="1">
    <citation type="submission" date="2019-01" db="EMBL/GenBank/DDBJ databases">
        <title>Vagococcus silagei sp. nov. isolated from brewer's grain.</title>
        <authorList>
            <person name="Guu J.-R."/>
        </authorList>
    </citation>
    <scope>NUCLEOTIDE SEQUENCE [LARGE SCALE GENOMIC DNA]</scope>
    <source>
        <strain evidence="1 2">2B-2</strain>
    </source>
</reference>
<dbReference type="OrthoDB" id="5469at2"/>
<dbReference type="RefSeq" id="WP_136137133.1">
    <property type="nucleotide sequence ID" value="NZ_SDGV01000017.1"/>
</dbReference>
<dbReference type="PIRSF" id="PIRSF037257">
    <property type="entry name" value="DUF1021"/>
    <property type="match status" value="1"/>
</dbReference>
<evidence type="ECO:0008006" key="3">
    <source>
        <dbReference type="Google" id="ProtNLM"/>
    </source>
</evidence>
<dbReference type="Gene3D" id="2.30.30.100">
    <property type="match status" value="1"/>
</dbReference>
<proteinExistence type="predicted"/>
<name>A0A4S3B5X0_9ENTE</name>
<dbReference type="InterPro" id="IPR009366">
    <property type="entry name" value="Protein_Veg"/>
</dbReference>